<dbReference type="GO" id="GO:0008173">
    <property type="term" value="F:RNA methyltransferase activity"/>
    <property type="evidence" value="ECO:0007669"/>
    <property type="project" value="InterPro"/>
</dbReference>
<accession>A0A1H1A0X8</accession>
<dbReference type="Proteomes" id="UP000199481">
    <property type="component" value="Unassembled WGS sequence"/>
</dbReference>
<keyword evidence="2 6" id="KW-0489">Methyltransferase</keyword>
<dbReference type="Pfam" id="PF00588">
    <property type="entry name" value="SpoU_methylase"/>
    <property type="match status" value="1"/>
</dbReference>
<dbReference type="InterPro" id="IPR029028">
    <property type="entry name" value="Alpha/beta_knot_MTases"/>
</dbReference>
<dbReference type="Gene3D" id="3.30.1330.30">
    <property type="match status" value="1"/>
</dbReference>
<dbReference type="CDD" id="cd18103">
    <property type="entry name" value="SpoU-like_RlmB"/>
    <property type="match status" value="1"/>
</dbReference>
<dbReference type="GO" id="GO:0032259">
    <property type="term" value="P:methylation"/>
    <property type="evidence" value="ECO:0007669"/>
    <property type="project" value="UniProtKB-KW"/>
</dbReference>
<dbReference type="SUPFAM" id="SSF55315">
    <property type="entry name" value="L30e-like"/>
    <property type="match status" value="1"/>
</dbReference>
<dbReference type="PANTHER" id="PTHR46429">
    <property type="entry name" value="23S RRNA (GUANOSINE-2'-O-)-METHYLTRANSFERASE RLMB"/>
    <property type="match status" value="1"/>
</dbReference>
<dbReference type="OrthoDB" id="9794400at2"/>
<keyword evidence="7" id="KW-1185">Reference proteome</keyword>
<evidence type="ECO:0000313" key="6">
    <source>
        <dbReference type="EMBL" id="SDQ33270.1"/>
    </source>
</evidence>
<dbReference type="InterPro" id="IPR029026">
    <property type="entry name" value="tRNA_m1G_MTases_N"/>
</dbReference>
<gene>
    <name evidence="6" type="ORF">SAMN04487752_1833</name>
</gene>
<dbReference type="InterPro" id="IPR013123">
    <property type="entry name" value="SpoU_subst-bd"/>
</dbReference>
<dbReference type="Pfam" id="PF08032">
    <property type="entry name" value="SpoU_sub_bind"/>
    <property type="match status" value="1"/>
</dbReference>
<keyword evidence="3 6" id="KW-0808">Transferase</keyword>
<reference evidence="7" key="1">
    <citation type="submission" date="2016-10" db="EMBL/GenBank/DDBJ databases">
        <authorList>
            <person name="Varghese N."/>
            <person name="Submissions S."/>
        </authorList>
    </citation>
    <scope>NUCLEOTIDE SEQUENCE [LARGE SCALE GENOMIC DNA]</scope>
    <source>
        <strain evidence="7">MPL-11</strain>
    </source>
</reference>
<dbReference type="SUPFAM" id="SSF75217">
    <property type="entry name" value="alpha/beta knot"/>
    <property type="match status" value="1"/>
</dbReference>
<dbReference type="PANTHER" id="PTHR46429:SF1">
    <property type="entry name" value="23S RRNA (GUANOSINE-2'-O-)-METHYLTRANSFERASE RLMB"/>
    <property type="match status" value="1"/>
</dbReference>
<dbReference type="NCBIfam" id="TIGR00186">
    <property type="entry name" value="rRNA_methyl_3"/>
    <property type="match status" value="1"/>
</dbReference>
<feature type="compositionally biased region" description="Basic and acidic residues" evidence="4">
    <location>
        <begin position="1"/>
        <end position="10"/>
    </location>
</feature>
<feature type="domain" description="RNA 2-O ribose methyltransferase substrate binding" evidence="5">
    <location>
        <begin position="45"/>
        <end position="120"/>
    </location>
</feature>
<dbReference type="GO" id="GO:0006396">
    <property type="term" value="P:RNA processing"/>
    <property type="evidence" value="ECO:0007669"/>
    <property type="project" value="InterPro"/>
</dbReference>
<dbReference type="FunFam" id="3.40.1280.10:FF:000008">
    <property type="entry name" value="Group 3 RNA methyltransferase TrmH"/>
    <property type="match status" value="1"/>
</dbReference>
<organism evidence="6 7">
    <name type="scientific">Carnobacterium viridans</name>
    <dbReference type="NCBI Taxonomy" id="174587"/>
    <lineage>
        <taxon>Bacteria</taxon>
        <taxon>Bacillati</taxon>
        <taxon>Bacillota</taxon>
        <taxon>Bacilli</taxon>
        <taxon>Lactobacillales</taxon>
        <taxon>Carnobacteriaceae</taxon>
        <taxon>Carnobacterium</taxon>
    </lineage>
</organism>
<dbReference type="Gene3D" id="3.40.1280.10">
    <property type="match status" value="1"/>
</dbReference>
<proteinExistence type="inferred from homology"/>
<dbReference type="GO" id="GO:0005829">
    <property type="term" value="C:cytosol"/>
    <property type="evidence" value="ECO:0007669"/>
    <property type="project" value="TreeGrafter"/>
</dbReference>
<dbReference type="SMART" id="SM00967">
    <property type="entry name" value="SpoU_sub_bind"/>
    <property type="match status" value="1"/>
</dbReference>
<evidence type="ECO:0000313" key="7">
    <source>
        <dbReference type="Proteomes" id="UP000199481"/>
    </source>
</evidence>
<comment type="similarity">
    <text evidence="1">Belongs to the class IV-like SAM-binding methyltransferase superfamily. RNA methyltransferase TrmH family.</text>
</comment>
<evidence type="ECO:0000259" key="5">
    <source>
        <dbReference type="SMART" id="SM00967"/>
    </source>
</evidence>
<evidence type="ECO:0000256" key="4">
    <source>
        <dbReference type="SAM" id="MobiDB-lite"/>
    </source>
</evidence>
<dbReference type="InterPro" id="IPR029064">
    <property type="entry name" value="Ribosomal_eL30-like_sf"/>
</dbReference>
<evidence type="ECO:0000256" key="1">
    <source>
        <dbReference type="ARBA" id="ARBA00007228"/>
    </source>
</evidence>
<feature type="region of interest" description="Disordered" evidence="4">
    <location>
        <begin position="1"/>
        <end position="40"/>
    </location>
</feature>
<dbReference type="InterPro" id="IPR004441">
    <property type="entry name" value="rRNA_MeTrfase_TrmH"/>
</dbReference>
<evidence type="ECO:0000256" key="2">
    <source>
        <dbReference type="ARBA" id="ARBA00022603"/>
    </source>
</evidence>
<protein>
    <submittedName>
        <fullName evidence="6">23S rRNA (Guanosine2251-2'-O)-methyltransferase</fullName>
    </submittedName>
</protein>
<dbReference type="RefSeq" id="WP_035020918.1">
    <property type="nucleotide sequence ID" value="NZ_CP084916.1"/>
</dbReference>
<name>A0A1H1A0X8_9LACT</name>
<sequence>MTRDNKDFSKRNNKPNKQAFTKRPARQKVKPVEDRVEEQETDRDLVAGRLPAIEVLKSERDINKIFLQEGLSGSKMEEIQNLAKKRSVQISFVPKSKLDQLVDGMNHQGVVVAASAFQYATIDDLFAVAAQKNEDPFFILLDGVEDPHNLGSIMRTADAIGAHGIIIPKRRAVGLTATVAKASTGAIEHVPVARVTNLVQAIKELKERGLWLYGTDMEGQDYRQWETTLPIGLVMGNEGKGISRLVKEQMDGMVTIPMTGHVQSLNASVAASLLMYEVYRGRNKI</sequence>
<dbReference type="GO" id="GO:0003723">
    <property type="term" value="F:RNA binding"/>
    <property type="evidence" value="ECO:0007669"/>
    <property type="project" value="InterPro"/>
</dbReference>
<evidence type="ECO:0000256" key="3">
    <source>
        <dbReference type="ARBA" id="ARBA00022679"/>
    </source>
</evidence>
<dbReference type="AlphaFoldDB" id="A0A1H1A0X8"/>
<dbReference type="InterPro" id="IPR001537">
    <property type="entry name" value="SpoU_MeTrfase"/>
</dbReference>
<dbReference type="EMBL" id="FNJW01000008">
    <property type="protein sequence ID" value="SDQ33270.1"/>
    <property type="molecule type" value="Genomic_DNA"/>
</dbReference>